<dbReference type="SUPFAM" id="SSF52540">
    <property type="entry name" value="P-loop containing nucleoside triphosphate hydrolases"/>
    <property type="match status" value="1"/>
</dbReference>
<dbReference type="InterPro" id="IPR005225">
    <property type="entry name" value="Small_GTP-bd"/>
</dbReference>
<dbReference type="GeneID" id="115296694"/>
<dbReference type="AlphaFoldDB" id="A0A673T5U2"/>
<dbReference type="PROSITE" id="PS51419">
    <property type="entry name" value="RAB"/>
    <property type="match status" value="1"/>
</dbReference>
<dbReference type="GO" id="GO:0005525">
    <property type="term" value="F:GTP binding"/>
    <property type="evidence" value="ECO:0007669"/>
    <property type="project" value="UniProtKB-KW"/>
</dbReference>
<organism evidence="6 7">
    <name type="scientific">Suricata suricatta</name>
    <name type="common">Meerkat</name>
    <dbReference type="NCBI Taxonomy" id="37032"/>
    <lineage>
        <taxon>Eukaryota</taxon>
        <taxon>Metazoa</taxon>
        <taxon>Chordata</taxon>
        <taxon>Craniata</taxon>
        <taxon>Vertebrata</taxon>
        <taxon>Euteleostomi</taxon>
        <taxon>Mammalia</taxon>
        <taxon>Eutheria</taxon>
        <taxon>Laurasiatheria</taxon>
        <taxon>Carnivora</taxon>
        <taxon>Feliformia</taxon>
        <taxon>Herpestidae</taxon>
        <taxon>Suricata</taxon>
    </lineage>
</organism>
<dbReference type="RefSeq" id="XP_029801033.1">
    <property type="nucleotide sequence ID" value="XM_029945173.1"/>
</dbReference>
<evidence type="ECO:0000256" key="1">
    <source>
        <dbReference type="ARBA" id="ARBA00022741"/>
    </source>
</evidence>
<dbReference type="InterPro" id="IPR027417">
    <property type="entry name" value="P-loop_NTPase"/>
</dbReference>
<dbReference type="OMA" id="SEMIFDW"/>
<dbReference type="InterPro" id="IPR001806">
    <property type="entry name" value="Small_GTPase"/>
</dbReference>
<dbReference type="Gene3D" id="3.40.50.300">
    <property type="entry name" value="P-loop containing nucleotide triphosphate hydrolases"/>
    <property type="match status" value="1"/>
</dbReference>
<evidence type="ECO:0000256" key="5">
    <source>
        <dbReference type="SAM" id="MobiDB-lite"/>
    </source>
</evidence>
<dbReference type="PRINTS" id="PR00449">
    <property type="entry name" value="RASTRNSFRMNG"/>
</dbReference>
<dbReference type="GO" id="GO:0003924">
    <property type="term" value="F:GTPase activity"/>
    <property type="evidence" value="ECO:0007669"/>
    <property type="project" value="InterPro"/>
</dbReference>
<evidence type="ECO:0000256" key="4">
    <source>
        <dbReference type="SAM" id="Coils"/>
    </source>
</evidence>
<feature type="compositionally biased region" description="Basic and acidic residues" evidence="5">
    <location>
        <begin position="546"/>
        <end position="559"/>
    </location>
</feature>
<dbReference type="CDD" id="cd00154">
    <property type="entry name" value="Rab"/>
    <property type="match status" value="1"/>
</dbReference>
<keyword evidence="3" id="KW-0449">Lipoprotein</keyword>
<dbReference type="InterPro" id="IPR050227">
    <property type="entry name" value="Rab"/>
</dbReference>
<name>A0A673T5U2_SURSU</name>
<feature type="region of interest" description="Disordered" evidence="5">
    <location>
        <begin position="418"/>
        <end position="492"/>
    </location>
</feature>
<evidence type="ECO:0000313" key="6">
    <source>
        <dbReference type="Ensembl" id="ENSSSUP00005004311.1"/>
    </source>
</evidence>
<dbReference type="SUPFAM" id="SSF47473">
    <property type="entry name" value="EF-hand"/>
    <property type="match status" value="1"/>
</dbReference>
<sequence>MESDPRMSRKGRKLGSSRRRQMRETADGLDAPVAPEPESWPPQVAAELQAFFQDCGAQERGFVTREDLAVADFSFLSSKDTPEMIFDWVDVEQKGRLSLEDFSSGLKSIFGSSTHELHRKRPVPSKRESAGTGFPALEAAGAEEKEVFSAFVQQLGAGQLPPEQEEVWKLWVALRRKEPQLAGNLEGFLARTDSCLQEVQATKKTLELMLQKRDSDHHREVQQLYEEVEQQILQEKQQLQAESNSRDLAFSSQMQEVLEAKEHECQRLTEGQRQLEAQLHRLRGSHQVAMAENQQLREAERDLAGQLEEAEECLRATKGQLTATRGHVSWQMEEESSVPRAGEVKAADTQAVSSEEAPLAGLYGSEDDWHQLLSNFNTSSRRALQLSWSPPPTLRAPSAPQTPREVRQISISEPHALLFGWEPPSDLDGAPRSPSGVPPRAKEGTGVDLDGQHISPGQPVQPPHSPEPKEESGAGPEATFHGSFPGAPTEESGSIVAAALKVLIPVEDAPPAPVTSSPLQAPAGPSEQLQASYPDYKSPRPGPVPDKLRRQREALHQDKAVPGSKPGLRSPGARAPTPGLAEPSQDPEPAGPAPTEGLEQGQLSPGAQEVHEGQGPGRPREAHSPVLAPEGLPALSHKSLKEGPKVKGRQQVDKGRQDLSSEQPTKAHGLKTGHSEHPQQDRLLNDVPQAQAEGEAPASRKQSLHERAQRGDGAEPREPTQSLPPTAELETQPLPSPRGAPGEEQGTLPSRAENRPEDPGTDSREAGPTPSPGSLAASERPVEPDHLFHVLFLGDSNVGKTSFLNLLQHNTFTPGLTATVGVDFKVKTLLVDNKWFVLQLWDTAGQERYHSMSRQILRKADGVVLMYDITSQKSFAHVHYWLNCLRDSGSDGVVILLLGNKTDCERERQVSTEAGQQLAEKLGVSFGECSAALGHNILEPMMNLARSLKMQEDHQKDTLVKVTPKKPPKKVGCCF</sequence>
<dbReference type="Pfam" id="PF00071">
    <property type="entry name" value="Ras"/>
    <property type="match status" value="1"/>
</dbReference>
<evidence type="ECO:0000256" key="2">
    <source>
        <dbReference type="ARBA" id="ARBA00023134"/>
    </source>
</evidence>
<feature type="compositionally biased region" description="Basic and acidic residues" evidence="5">
    <location>
        <begin position="673"/>
        <end position="684"/>
    </location>
</feature>
<evidence type="ECO:0000313" key="7">
    <source>
        <dbReference type="Proteomes" id="UP000472268"/>
    </source>
</evidence>
<feature type="compositionally biased region" description="Basic residues" evidence="5">
    <location>
        <begin position="8"/>
        <end position="21"/>
    </location>
</feature>
<dbReference type="PROSITE" id="PS51421">
    <property type="entry name" value="RAS"/>
    <property type="match status" value="1"/>
</dbReference>
<feature type="compositionally biased region" description="Basic and acidic residues" evidence="5">
    <location>
        <begin position="639"/>
        <end position="659"/>
    </location>
</feature>
<evidence type="ECO:0000256" key="3">
    <source>
        <dbReference type="ARBA" id="ARBA00023288"/>
    </source>
</evidence>
<keyword evidence="4" id="KW-0175">Coiled coil</keyword>
<dbReference type="Proteomes" id="UP000472268">
    <property type="component" value="Chromosome 7"/>
</dbReference>
<gene>
    <name evidence="6" type="primary">RAB44</name>
</gene>
<dbReference type="SMART" id="SM00174">
    <property type="entry name" value="RHO"/>
    <property type="match status" value="1"/>
</dbReference>
<keyword evidence="7" id="KW-1185">Reference proteome</keyword>
<dbReference type="PANTHER" id="PTHR47977">
    <property type="entry name" value="RAS-RELATED PROTEIN RAB"/>
    <property type="match status" value="1"/>
</dbReference>
<feature type="region of interest" description="Disordered" evidence="5">
    <location>
        <begin position="508"/>
        <end position="780"/>
    </location>
</feature>
<accession>A0A673T5U2</accession>
<dbReference type="InterPro" id="IPR011992">
    <property type="entry name" value="EF-hand-dom_pair"/>
</dbReference>
<feature type="region of interest" description="Disordered" evidence="5">
    <location>
        <begin position="326"/>
        <end position="353"/>
    </location>
</feature>
<dbReference type="FunFam" id="3.40.50.300:FF:001129">
    <property type="entry name" value="ras-related protein Rab-44 isoform X2"/>
    <property type="match status" value="1"/>
</dbReference>
<feature type="compositionally biased region" description="Basic and acidic residues" evidence="5">
    <location>
        <begin position="752"/>
        <end position="765"/>
    </location>
</feature>
<keyword evidence="1" id="KW-0547">Nucleotide-binding</keyword>
<feature type="region of interest" description="Disordered" evidence="5">
    <location>
        <begin position="1"/>
        <end position="41"/>
    </location>
</feature>
<feature type="region of interest" description="Disordered" evidence="5">
    <location>
        <begin position="387"/>
        <end position="406"/>
    </location>
</feature>
<proteinExistence type="predicted"/>
<keyword evidence="2" id="KW-0342">GTP-binding</keyword>
<protein>
    <submittedName>
        <fullName evidence="6">RAB44, member RAS oncogene family</fullName>
    </submittedName>
</protein>
<dbReference type="CTD" id="401258"/>
<dbReference type="SMART" id="SM00175">
    <property type="entry name" value="RAB"/>
    <property type="match status" value="1"/>
</dbReference>
<reference evidence="6" key="2">
    <citation type="submission" date="2025-08" db="UniProtKB">
        <authorList>
            <consortium name="Ensembl"/>
        </authorList>
    </citation>
    <scope>IDENTIFICATION</scope>
</reference>
<reference evidence="6" key="3">
    <citation type="submission" date="2025-09" db="UniProtKB">
        <authorList>
            <consortium name="Ensembl"/>
        </authorList>
    </citation>
    <scope>IDENTIFICATION</scope>
</reference>
<dbReference type="SMART" id="SM00173">
    <property type="entry name" value="RAS"/>
    <property type="match status" value="1"/>
</dbReference>
<feature type="coiled-coil region" evidence="4">
    <location>
        <begin position="218"/>
        <end position="316"/>
    </location>
</feature>
<dbReference type="Ensembl" id="ENSSSUT00005004982.1">
    <property type="protein sequence ID" value="ENSSSUP00005004311.1"/>
    <property type="gene ID" value="ENSSSUG00005002823.1"/>
</dbReference>
<dbReference type="NCBIfam" id="TIGR00231">
    <property type="entry name" value="small_GTP"/>
    <property type="match status" value="1"/>
</dbReference>
<feature type="compositionally biased region" description="Basic and acidic residues" evidence="5">
    <location>
        <begin position="703"/>
        <end position="718"/>
    </location>
</feature>
<reference evidence="6 7" key="1">
    <citation type="submission" date="2019-05" db="EMBL/GenBank/DDBJ databases">
        <title>A Chromosome-scale Meerkat (S. suricatta) Genome Assembly.</title>
        <authorList>
            <person name="Dudchenko O."/>
            <person name="Lieberman Aiden E."/>
            <person name="Tung J."/>
            <person name="Barreiro L.B."/>
            <person name="Clutton-Brock T.H."/>
        </authorList>
    </citation>
    <scope>NUCLEOTIDE SEQUENCE [LARGE SCALE GENOMIC DNA]</scope>
</reference>